<proteinExistence type="predicted"/>
<dbReference type="RefSeq" id="WP_067889542.1">
    <property type="nucleotide sequence ID" value="NZ_VSFG01000001.1"/>
</dbReference>
<sequence length="92" mass="9681">MPDTSSTPSGLPVRVPQANLAEPLRGAEQAAEVEEEPDDPGRSPAEIQRIMGSYQRGAKRGRFDAARAERAGRTGAETGDTGTETAEGEADQ</sequence>
<protein>
    <submittedName>
        <fullName evidence="2">Uncharacterized protein</fullName>
    </submittedName>
</protein>
<comment type="caution">
    <text evidence="2">The sequence shown here is derived from an EMBL/GenBank/DDBJ whole genome shotgun (WGS) entry which is preliminary data.</text>
</comment>
<feature type="region of interest" description="Disordered" evidence="1">
    <location>
        <begin position="1"/>
        <end position="92"/>
    </location>
</feature>
<accession>A0A5D0NWS4</accession>
<feature type="compositionally biased region" description="Low complexity" evidence="1">
    <location>
        <begin position="73"/>
        <end position="85"/>
    </location>
</feature>
<gene>
    <name evidence="2" type="ORF">FXF69_05940</name>
</gene>
<reference evidence="2 3" key="1">
    <citation type="submission" date="2019-08" db="EMBL/GenBank/DDBJ databases">
        <title>Actinomadura sp. nov. CYP1-5 isolated from mountain soil.</title>
        <authorList>
            <person name="Songsumanus A."/>
            <person name="Kuncharoen N."/>
            <person name="Kudo T."/>
            <person name="Yuki M."/>
            <person name="Igarashi Y."/>
            <person name="Tanasupawat S."/>
        </authorList>
    </citation>
    <scope>NUCLEOTIDE SEQUENCE [LARGE SCALE GENOMIC DNA]</scope>
    <source>
        <strain evidence="2 3">JCM 14158</strain>
    </source>
</reference>
<dbReference type="AlphaFoldDB" id="A0A5D0NWS4"/>
<evidence type="ECO:0000313" key="3">
    <source>
        <dbReference type="Proteomes" id="UP000323380"/>
    </source>
</evidence>
<dbReference type="Proteomes" id="UP000323380">
    <property type="component" value="Unassembled WGS sequence"/>
</dbReference>
<dbReference type="STRING" id="1220554.GCA_001552135_02484"/>
<dbReference type="EMBL" id="VSFG01000001">
    <property type="protein sequence ID" value="TYB48712.1"/>
    <property type="molecule type" value="Genomic_DNA"/>
</dbReference>
<keyword evidence="3" id="KW-1185">Reference proteome</keyword>
<evidence type="ECO:0000256" key="1">
    <source>
        <dbReference type="SAM" id="MobiDB-lite"/>
    </source>
</evidence>
<name>A0A5D0NWS4_9ACTN</name>
<evidence type="ECO:0000313" key="2">
    <source>
        <dbReference type="EMBL" id="TYB48712.1"/>
    </source>
</evidence>
<feature type="compositionally biased region" description="Basic and acidic residues" evidence="1">
    <location>
        <begin position="61"/>
        <end position="72"/>
    </location>
</feature>
<organism evidence="2 3">
    <name type="scientific">Actinomadura chibensis</name>
    <dbReference type="NCBI Taxonomy" id="392828"/>
    <lineage>
        <taxon>Bacteria</taxon>
        <taxon>Bacillati</taxon>
        <taxon>Actinomycetota</taxon>
        <taxon>Actinomycetes</taxon>
        <taxon>Streptosporangiales</taxon>
        <taxon>Thermomonosporaceae</taxon>
        <taxon>Actinomadura</taxon>
    </lineage>
</organism>